<dbReference type="PROSITE" id="PS50893">
    <property type="entry name" value="ABC_TRANSPORTER_2"/>
    <property type="match status" value="1"/>
</dbReference>
<accession>A0A430B5Q1</accession>
<dbReference type="OrthoDB" id="95687at2"/>
<dbReference type="GO" id="GO:0140359">
    <property type="term" value="F:ABC-type transporter activity"/>
    <property type="evidence" value="ECO:0007669"/>
    <property type="project" value="InterPro"/>
</dbReference>
<feature type="transmembrane region" description="Helical" evidence="7">
    <location>
        <begin position="151"/>
        <end position="169"/>
    </location>
</feature>
<gene>
    <name evidence="10" type="ORF">CBF29_00730</name>
</gene>
<dbReference type="PROSITE" id="PS00211">
    <property type="entry name" value="ABC_TRANSPORTER_1"/>
    <property type="match status" value="1"/>
</dbReference>
<keyword evidence="6 7" id="KW-0472">Membrane</keyword>
<dbReference type="InterPro" id="IPR003593">
    <property type="entry name" value="AAA+_ATPase"/>
</dbReference>
<dbReference type="Proteomes" id="UP000287605">
    <property type="component" value="Unassembled WGS sequence"/>
</dbReference>
<evidence type="ECO:0000313" key="10">
    <source>
        <dbReference type="EMBL" id="RSU15632.1"/>
    </source>
</evidence>
<keyword evidence="2 7" id="KW-0812">Transmembrane</keyword>
<comment type="caution">
    <text evidence="10">The sequence shown here is derived from an EMBL/GenBank/DDBJ whole genome shotgun (WGS) entry which is preliminary data.</text>
</comment>
<keyword evidence="3" id="KW-0547">Nucleotide-binding</keyword>
<dbReference type="RefSeq" id="WP_126806233.1">
    <property type="nucleotide sequence ID" value="NZ_NGKA01000001.1"/>
</dbReference>
<evidence type="ECO:0000256" key="4">
    <source>
        <dbReference type="ARBA" id="ARBA00022840"/>
    </source>
</evidence>
<feature type="domain" description="ABC transmembrane type-1" evidence="9">
    <location>
        <begin position="16"/>
        <end position="294"/>
    </location>
</feature>
<keyword evidence="5 7" id="KW-1133">Transmembrane helix</keyword>
<dbReference type="Pfam" id="PF00664">
    <property type="entry name" value="ABC_membrane"/>
    <property type="match status" value="1"/>
</dbReference>
<dbReference type="Pfam" id="PF00005">
    <property type="entry name" value="ABC_tran"/>
    <property type="match status" value="1"/>
</dbReference>
<dbReference type="PANTHER" id="PTHR24221:SF654">
    <property type="entry name" value="ATP-BINDING CASSETTE SUB-FAMILY B MEMBER 6"/>
    <property type="match status" value="1"/>
</dbReference>
<dbReference type="PANTHER" id="PTHR24221">
    <property type="entry name" value="ATP-BINDING CASSETTE SUB-FAMILY B"/>
    <property type="match status" value="1"/>
</dbReference>
<evidence type="ECO:0000259" key="8">
    <source>
        <dbReference type="PROSITE" id="PS50893"/>
    </source>
</evidence>
<dbReference type="CDD" id="cd03228">
    <property type="entry name" value="ABCC_MRP_Like"/>
    <property type="match status" value="1"/>
</dbReference>
<feature type="transmembrane region" description="Helical" evidence="7">
    <location>
        <begin position="127"/>
        <end position="145"/>
    </location>
</feature>
<keyword evidence="4" id="KW-0067">ATP-binding</keyword>
<sequence length="536" mass="61040">MKKYLSIHKKKLISYIFICIIAAMAQVGLAYVYQIISEVALAKDLALFFKVAIFVFFYLIFEAFMDYLPRKKRAIVVQNVMMSMRSDLNKKIKRTPLSQMINNDKSEFTSILVNDLKVVEDEYLNPLLSIIFTFIVFIFSLMAALQLQSSFALTMVIISIIPLFSPWIAKNILSSKKSDMVKEQKNYLTNFEEYTTKFKTLKLANSVQYMNKKLVNKNQHLKDSKVNFLSAQGKTYAISYGLGNVVYTGTWIIGAWFIINDQLTFPQLIAMTQLMSTIAGPIQFFSDSYTELSASQKVVNNILNTLEEKAGTTHEQLMMPDNFNSITFNNVSFQIAERMIVETFNFKFLNGKKYAIVGESGSGKSTLVNLLARIYKPTAGEIKIDEINVKAIDLESFYSKISFISQTTDIFNDTIAKNVSMLKHEDTALVIKALENAGLKEWLKSTPKGSRTLLGEGENVFNLSGGERRRLDFARSIYQQSQILIFDEPTTGLDAKNEKIVSEFIKQLDNHLVIVVTHSTNQEFLDIFDEIIQIQR</sequence>
<evidence type="ECO:0000256" key="2">
    <source>
        <dbReference type="ARBA" id="ARBA00022692"/>
    </source>
</evidence>
<evidence type="ECO:0008006" key="12">
    <source>
        <dbReference type="Google" id="ProtNLM"/>
    </source>
</evidence>
<dbReference type="AlphaFoldDB" id="A0A430B5Q1"/>
<dbReference type="InterPro" id="IPR027417">
    <property type="entry name" value="P-loop_NTPase"/>
</dbReference>
<reference evidence="10 11" key="1">
    <citation type="submission" date="2017-05" db="EMBL/GenBank/DDBJ databases">
        <title>Vagococcus spp. assemblies.</title>
        <authorList>
            <person name="Gulvik C.A."/>
        </authorList>
    </citation>
    <scope>NUCLEOTIDE SEQUENCE [LARGE SCALE GENOMIC DNA]</scope>
    <source>
        <strain evidence="10 11">CCUG 51432</strain>
    </source>
</reference>
<evidence type="ECO:0000256" key="7">
    <source>
        <dbReference type="SAM" id="Phobius"/>
    </source>
</evidence>
<feature type="domain" description="ABC transporter" evidence="8">
    <location>
        <begin position="326"/>
        <end position="536"/>
    </location>
</feature>
<organism evidence="10 11">
    <name type="scientific">Vagococcus elongatus</name>
    <dbReference type="NCBI Taxonomy" id="180344"/>
    <lineage>
        <taxon>Bacteria</taxon>
        <taxon>Bacillati</taxon>
        <taxon>Bacillota</taxon>
        <taxon>Bacilli</taxon>
        <taxon>Lactobacillales</taxon>
        <taxon>Enterococcaceae</taxon>
        <taxon>Vagococcus</taxon>
    </lineage>
</organism>
<dbReference type="Gene3D" id="1.20.1560.10">
    <property type="entry name" value="ABC transporter type 1, transmembrane domain"/>
    <property type="match status" value="1"/>
</dbReference>
<dbReference type="InterPro" id="IPR003439">
    <property type="entry name" value="ABC_transporter-like_ATP-bd"/>
</dbReference>
<name>A0A430B5Q1_9ENTE</name>
<dbReference type="InterPro" id="IPR011527">
    <property type="entry name" value="ABC1_TM_dom"/>
</dbReference>
<protein>
    <recommendedName>
        <fullName evidence="12">ABC transporter ATP-binding protein</fullName>
    </recommendedName>
</protein>
<feature type="transmembrane region" description="Helical" evidence="7">
    <location>
        <begin position="237"/>
        <end position="259"/>
    </location>
</feature>
<dbReference type="GO" id="GO:0034040">
    <property type="term" value="F:ATPase-coupled lipid transmembrane transporter activity"/>
    <property type="evidence" value="ECO:0007669"/>
    <property type="project" value="TreeGrafter"/>
</dbReference>
<dbReference type="SMART" id="SM00382">
    <property type="entry name" value="AAA"/>
    <property type="match status" value="1"/>
</dbReference>
<evidence type="ECO:0000256" key="5">
    <source>
        <dbReference type="ARBA" id="ARBA00022989"/>
    </source>
</evidence>
<feature type="transmembrane region" description="Helical" evidence="7">
    <location>
        <begin position="45"/>
        <end position="65"/>
    </location>
</feature>
<dbReference type="GO" id="GO:0005524">
    <property type="term" value="F:ATP binding"/>
    <property type="evidence" value="ECO:0007669"/>
    <property type="project" value="UniProtKB-KW"/>
</dbReference>
<evidence type="ECO:0000259" key="9">
    <source>
        <dbReference type="PROSITE" id="PS50929"/>
    </source>
</evidence>
<dbReference type="EMBL" id="NGKA01000001">
    <property type="protein sequence ID" value="RSU15632.1"/>
    <property type="molecule type" value="Genomic_DNA"/>
</dbReference>
<proteinExistence type="predicted"/>
<dbReference type="SUPFAM" id="SSF90123">
    <property type="entry name" value="ABC transporter transmembrane region"/>
    <property type="match status" value="1"/>
</dbReference>
<evidence type="ECO:0000313" key="11">
    <source>
        <dbReference type="Proteomes" id="UP000287605"/>
    </source>
</evidence>
<dbReference type="PROSITE" id="PS50929">
    <property type="entry name" value="ABC_TM1F"/>
    <property type="match status" value="1"/>
</dbReference>
<comment type="subcellular location">
    <subcellularLocation>
        <location evidence="1">Cell membrane</location>
        <topology evidence="1">Multi-pass membrane protein</topology>
    </subcellularLocation>
</comment>
<evidence type="ECO:0000256" key="1">
    <source>
        <dbReference type="ARBA" id="ARBA00004651"/>
    </source>
</evidence>
<feature type="transmembrane region" description="Helical" evidence="7">
    <location>
        <begin position="12"/>
        <end position="33"/>
    </location>
</feature>
<dbReference type="GO" id="GO:0016887">
    <property type="term" value="F:ATP hydrolysis activity"/>
    <property type="evidence" value="ECO:0007669"/>
    <property type="project" value="InterPro"/>
</dbReference>
<dbReference type="SUPFAM" id="SSF52540">
    <property type="entry name" value="P-loop containing nucleoside triphosphate hydrolases"/>
    <property type="match status" value="1"/>
</dbReference>
<keyword evidence="11" id="KW-1185">Reference proteome</keyword>
<dbReference type="Gene3D" id="3.40.50.300">
    <property type="entry name" value="P-loop containing nucleotide triphosphate hydrolases"/>
    <property type="match status" value="1"/>
</dbReference>
<dbReference type="GO" id="GO:0005886">
    <property type="term" value="C:plasma membrane"/>
    <property type="evidence" value="ECO:0007669"/>
    <property type="project" value="UniProtKB-SubCell"/>
</dbReference>
<evidence type="ECO:0000256" key="3">
    <source>
        <dbReference type="ARBA" id="ARBA00022741"/>
    </source>
</evidence>
<evidence type="ECO:0000256" key="6">
    <source>
        <dbReference type="ARBA" id="ARBA00023136"/>
    </source>
</evidence>
<dbReference type="InterPro" id="IPR039421">
    <property type="entry name" value="Type_1_exporter"/>
</dbReference>
<dbReference type="InterPro" id="IPR036640">
    <property type="entry name" value="ABC1_TM_sf"/>
</dbReference>
<dbReference type="InterPro" id="IPR017871">
    <property type="entry name" value="ABC_transporter-like_CS"/>
</dbReference>